<dbReference type="InterPro" id="IPR002716">
    <property type="entry name" value="PIN_dom"/>
</dbReference>
<dbReference type="EMBL" id="CP017675">
    <property type="protein sequence ID" value="APB33637.1"/>
    <property type="molecule type" value="Genomic_DNA"/>
</dbReference>
<dbReference type="InterPro" id="IPR041705">
    <property type="entry name" value="PIN_Sll0205"/>
</dbReference>
<dbReference type="STRING" id="1188229.GlitD10_1316"/>
<accession>A0A1J0ACH8</accession>
<feature type="domain" description="PIN" evidence="1">
    <location>
        <begin position="4"/>
        <end position="120"/>
    </location>
</feature>
<dbReference type="AlphaFoldDB" id="A0A1J0ACH8"/>
<protein>
    <recommendedName>
        <fullName evidence="1">PIN domain-containing protein</fullName>
    </recommendedName>
</protein>
<evidence type="ECO:0000313" key="3">
    <source>
        <dbReference type="Proteomes" id="UP000180235"/>
    </source>
</evidence>
<reference evidence="2 3" key="1">
    <citation type="submission" date="2016-10" db="EMBL/GenBank/DDBJ databases">
        <title>Description of Gloeomargarita lithophora gen. nov., sp. nov., a thylakoid-bearing basal-branching cyanobacterium with intracellular carbonates, and proposal for Gloeomargaritales ord. nov.</title>
        <authorList>
            <person name="Moreira D."/>
            <person name="Tavera R."/>
            <person name="Benzerara K."/>
            <person name="Skouri-Panet F."/>
            <person name="Couradeau E."/>
            <person name="Gerard E."/>
            <person name="Loussert C."/>
            <person name="Novelo E."/>
            <person name="Zivanovic Y."/>
            <person name="Lopez-Garcia P."/>
        </authorList>
    </citation>
    <scope>NUCLEOTIDE SEQUENCE [LARGE SCALE GENOMIC DNA]</scope>
    <source>
        <strain evidence="2 3">D10</strain>
    </source>
</reference>
<dbReference type="PANTHER" id="PTHR36173">
    <property type="entry name" value="RIBONUCLEASE VAPC16-RELATED"/>
    <property type="match status" value="1"/>
</dbReference>
<dbReference type="Gene3D" id="3.40.50.1010">
    <property type="entry name" value="5'-nuclease"/>
    <property type="match status" value="1"/>
</dbReference>
<proteinExistence type="predicted"/>
<dbReference type="Pfam" id="PF01850">
    <property type="entry name" value="PIN"/>
    <property type="match status" value="1"/>
</dbReference>
<gene>
    <name evidence="2" type="ORF">GlitD10_1316</name>
</gene>
<dbReference type="InterPro" id="IPR029060">
    <property type="entry name" value="PIN-like_dom_sf"/>
</dbReference>
<dbReference type="OrthoDB" id="9798990at2"/>
<dbReference type="CDD" id="cd09872">
    <property type="entry name" value="PIN_Sll0205-like"/>
    <property type="match status" value="1"/>
</dbReference>
<evidence type="ECO:0000259" key="1">
    <source>
        <dbReference type="Pfam" id="PF01850"/>
    </source>
</evidence>
<dbReference type="KEGG" id="glt:GlitD10_1316"/>
<dbReference type="Proteomes" id="UP000180235">
    <property type="component" value="Chromosome"/>
</dbReference>
<evidence type="ECO:0000313" key="2">
    <source>
        <dbReference type="EMBL" id="APB33637.1"/>
    </source>
</evidence>
<sequence>MKLLLDTHILIWSVLEPDRLSERVVDLLIDRNNDIFLSLVSIWEMQIKIQLGKLNFTVPLSEIIASQQHANDLQLLAITDRHIYALEHLPNHHRDPFDRLLVAQAMTERMPLLSADATLDGYPITRWW</sequence>
<dbReference type="SUPFAM" id="SSF88723">
    <property type="entry name" value="PIN domain-like"/>
    <property type="match status" value="1"/>
</dbReference>
<dbReference type="PANTHER" id="PTHR36173:SF2">
    <property type="entry name" value="RIBONUCLEASE VAPC16"/>
    <property type="match status" value="1"/>
</dbReference>
<dbReference type="InterPro" id="IPR052919">
    <property type="entry name" value="TA_system_RNase"/>
</dbReference>
<organism evidence="2 3">
    <name type="scientific">Gloeomargarita lithophora Alchichica-D10</name>
    <dbReference type="NCBI Taxonomy" id="1188229"/>
    <lineage>
        <taxon>Bacteria</taxon>
        <taxon>Bacillati</taxon>
        <taxon>Cyanobacteriota</taxon>
        <taxon>Cyanophyceae</taxon>
        <taxon>Gloeomargaritales</taxon>
        <taxon>Gloeomargaritaceae</taxon>
        <taxon>Gloeomargarita</taxon>
    </lineage>
</organism>
<dbReference type="RefSeq" id="WP_071454194.1">
    <property type="nucleotide sequence ID" value="NZ_CP017675.1"/>
</dbReference>
<keyword evidence="3" id="KW-1185">Reference proteome</keyword>
<name>A0A1J0ACH8_9CYAN</name>